<comment type="caution">
    <text evidence="1">The sequence shown here is derived from an EMBL/GenBank/DDBJ whole genome shotgun (WGS) entry which is preliminary data.</text>
</comment>
<proteinExistence type="predicted"/>
<name>A0A5S4FP51_9ACTN</name>
<reference evidence="1 2" key="1">
    <citation type="submission" date="2019-05" db="EMBL/GenBank/DDBJ databases">
        <title>Draft genome sequence of Nonomuraea turkmeniaca DSM 43926.</title>
        <authorList>
            <person name="Saricaoglu S."/>
            <person name="Isik K."/>
        </authorList>
    </citation>
    <scope>NUCLEOTIDE SEQUENCE [LARGE SCALE GENOMIC DNA]</scope>
    <source>
        <strain evidence="1 2">DSM 43926</strain>
    </source>
</reference>
<dbReference type="Proteomes" id="UP000309128">
    <property type="component" value="Unassembled WGS sequence"/>
</dbReference>
<dbReference type="RefSeq" id="WP_138666139.1">
    <property type="nucleotide sequence ID" value="NZ_VCKY01000029.1"/>
</dbReference>
<keyword evidence="2" id="KW-1185">Reference proteome</keyword>
<dbReference type="AlphaFoldDB" id="A0A5S4FP51"/>
<dbReference type="EMBL" id="VCKY01000029">
    <property type="protein sequence ID" value="TMR22483.1"/>
    <property type="molecule type" value="Genomic_DNA"/>
</dbReference>
<sequence length="224" mass="24357">MARGDGGGRDGRGEPVWRPVSDVDMMTAVVLEQLGANRDQLRTLEPARRAPHLLDDHTVERIKQVFGVQRDDLWLWVETGERWQAQDLNAATAAKVDQYVAAVEAFAASNTVILALADELAAGTIEATLAKSDLELGVETLVGALAQQANPFPDETLVQVRHPLVEGDEDEKSWPWLAGMVVGMVAPGEWEIVVTDDRLVEGLDAGGNPVYPVCCRAAEAIRLR</sequence>
<evidence type="ECO:0000313" key="2">
    <source>
        <dbReference type="Proteomes" id="UP000309128"/>
    </source>
</evidence>
<organism evidence="1 2">
    <name type="scientific">Nonomuraea turkmeniaca</name>
    <dbReference type="NCBI Taxonomy" id="103838"/>
    <lineage>
        <taxon>Bacteria</taxon>
        <taxon>Bacillati</taxon>
        <taxon>Actinomycetota</taxon>
        <taxon>Actinomycetes</taxon>
        <taxon>Streptosporangiales</taxon>
        <taxon>Streptosporangiaceae</taxon>
        <taxon>Nonomuraea</taxon>
    </lineage>
</organism>
<protein>
    <submittedName>
        <fullName evidence="1">Uncharacterized protein</fullName>
    </submittedName>
</protein>
<evidence type="ECO:0000313" key="1">
    <source>
        <dbReference type="EMBL" id="TMR22483.1"/>
    </source>
</evidence>
<dbReference type="OrthoDB" id="3534775at2"/>
<accession>A0A5S4FP51</accession>
<gene>
    <name evidence="1" type="ORF">ETD86_11605</name>
</gene>